<dbReference type="EMBL" id="CAFBNC010000058">
    <property type="protein sequence ID" value="CAB4939783.1"/>
    <property type="molecule type" value="Genomic_DNA"/>
</dbReference>
<feature type="compositionally biased region" description="Low complexity" evidence="1">
    <location>
        <begin position="97"/>
        <end position="118"/>
    </location>
</feature>
<evidence type="ECO:0000259" key="2">
    <source>
        <dbReference type="Pfam" id="PF13490"/>
    </source>
</evidence>
<accession>A0A6J7J8W3</accession>
<feature type="domain" description="Putative zinc-finger" evidence="2">
    <location>
        <begin position="15"/>
        <end position="48"/>
    </location>
</feature>
<dbReference type="InterPro" id="IPR024020">
    <property type="entry name" value="Anit_sigma_mycothiol_RsrA"/>
</dbReference>
<name>A0A6J7J8W3_9ZZZZ</name>
<organism evidence="4">
    <name type="scientific">freshwater metagenome</name>
    <dbReference type="NCBI Taxonomy" id="449393"/>
    <lineage>
        <taxon>unclassified sequences</taxon>
        <taxon>metagenomes</taxon>
        <taxon>ecological metagenomes</taxon>
    </lineage>
</organism>
<gene>
    <name evidence="3" type="ORF">UFOPK1392_01285</name>
    <name evidence="4" type="ORF">UFOPK3733_01217</name>
</gene>
<dbReference type="Pfam" id="PF13490">
    <property type="entry name" value="zf-HC2"/>
    <property type="match status" value="1"/>
</dbReference>
<evidence type="ECO:0000313" key="3">
    <source>
        <dbReference type="EMBL" id="CAB4323529.1"/>
    </source>
</evidence>
<dbReference type="NCBIfam" id="TIGR03988">
    <property type="entry name" value="antisig_RsrA"/>
    <property type="match status" value="1"/>
</dbReference>
<protein>
    <submittedName>
        <fullName evidence="4">Unannotated protein</fullName>
    </submittedName>
</protein>
<feature type="region of interest" description="Disordered" evidence="1">
    <location>
        <begin position="94"/>
        <end position="128"/>
    </location>
</feature>
<dbReference type="InterPro" id="IPR027383">
    <property type="entry name" value="Znf_put"/>
</dbReference>
<dbReference type="AlphaFoldDB" id="A0A6J7J8W3"/>
<evidence type="ECO:0000256" key="1">
    <source>
        <dbReference type="SAM" id="MobiDB-lite"/>
    </source>
</evidence>
<reference evidence="4" key="1">
    <citation type="submission" date="2020-05" db="EMBL/GenBank/DDBJ databases">
        <authorList>
            <person name="Chiriac C."/>
            <person name="Salcher M."/>
            <person name="Ghai R."/>
            <person name="Kavagutti S V."/>
        </authorList>
    </citation>
    <scope>NUCLEOTIDE SEQUENCE</scope>
</reference>
<evidence type="ECO:0000313" key="4">
    <source>
        <dbReference type="EMBL" id="CAB4939783.1"/>
    </source>
</evidence>
<dbReference type="EMBL" id="CAEMXZ010000051">
    <property type="protein sequence ID" value="CAB4323529.1"/>
    <property type="molecule type" value="Genomic_DNA"/>
</dbReference>
<proteinExistence type="predicted"/>
<sequence length="128" mass="13894">MPDIHDHTHAPRVDCEQALAEIYTYLDGELTDEKRTLIAGHLEGCNPCIEVYDFEAELRVVISTRARNEAVPETLRMRIAEKLTLFVRGEIPDVEASSDAGADPSADFGADFGAGADPRIGQPPASDA</sequence>